<reference evidence="2 3" key="1">
    <citation type="journal article" date="2009" name="J. Bacteriol.">
        <title>Draft genome sequence of the extremely acidophilic bacterium Acidithiobacillus caldus ATCC 51756 reveals metabolic versatility in the genus Acidithiobacillus.</title>
        <authorList>
            <person name="Valdes J."/>
            <person name="Quatrini R."/>
            <person name="Hallberg K."/>
            <person name="Dopson M."/>
            <person name="Valenzuela P.D."/>
            <person name="Holmes D.S."/>
        </authorList>
    </citation>
    <scope>NUCLEOTIDE SEQUENCE [LARGE SCALE GENOMIC DNA]</scope>
    <source>
        <strain evidence="3">ATCC 51756 / DSM 8584 / KU</strain>
    </source>
</reference>
<dbReference type="EMBL" id="CP005986">
    <property type="protein sequence ID" value="AIA56373.1"/>
    <property type="molecule type" value="Genomic_DNA"/>
</dbReference>
<dbReference type="eggNOG" id="ENOG5031W7S">
    <property type="taxonomic scope" value="Bacteria"/>
</dbReference>
<gene>
    <name evidence="2" type="ORF">Acaty_c2529</name>
</gene>
<evidence type="ECO:0000313" key="3">
    <source>
        <dbReference type="Proteomes" id="UP000005522"/>
    </source>
</evidence>
<feature type="chain" id="PRO_5001582072" description="Lipoprotein" evidence="1">
    <location>
        <begin position="27"/>
        <end position="129"/>
    </location>
</feature>
<dbReference type="HOGENOM" id="CLU_1954841_0_0_6"/>
<proteinExistence type="predicted"/>
<dbReference type="RefSeq" id="WP_004869185.1">
    <property type="nucleotide sequence ID" value="NZ_CP005986.1"/>
</dbReference>
<evidence type="ECO:0008006" key="4">
    <source>
        <dbReference type="Google" id="ProtNLM"/>
    </source>
</evidence>
<evidence type="ECO:0000256" key="1">
    <source>
        <dbReference type="SAM" id="SignalP"/>
    </source>
</evidence>
<dbReference type="GeneID" id="92932593"/>
<protein>
    <recommendedName>
        <fullName evidence="4">Lipoprotein</fullName>
    </recommendedName>
</protein>
<dbReference type="AlphaFoldDB" id="A0A059ZY50"/>
<dbReference type="Proteomes" id="UP000005522">
    <property type="component" value="Chromosome"/>
</dbReference>
<evidence type="ECO:0000313" key="2">
    <source>
        <dbReference type="EMBL" id="AIA56373.1"/>
    </source>
</evidence>
<keyword evidence="1" id="KW-0732">Signal</keyword>
<dbReference type="KEGG" id="acz:Acaty_c2529"/>
<feature type="signal peptide" evidence="1">
    <location>
        <begin position="1"/>
        <end position="26"/>
    </location>
</feature>
<accession>A0A059ZY50</accession>
<sequence length="129" mass="13697">MKKTLVGMFGALCLSAALTGCSSAIAPQINPIPYYTYYPASLAVVTQAAERALPAAGMQFSGVKTVDARTTEVRGYTSSGDAILITLHSEGAAVTKFSAKIGLYGHLREVQEIEHWMGKYVGEAIARPN</sequence>
<dbReference type="PROSITE" id="PS51257">
    <property type="entry name" value="PROKAR_LIPOPROTEIN"/>
    <property type="match status" value="1"/>
</dbReference>
<organism evidence="2 3">
    <name type="scientific">Acidithiobacillus caldus (strain ATCC 51756 / DSM 8584 / KU)</name>
    <dbReference type="NCBI Taxonomy" id="637389"/>
    <lineage>
        <taxon>Bacteria</taxon>
        <taxon>Pseudomonadati</taxon>
        <taxon>Pseudomonadota</taxon>
        <taxon>Acidithiobacillia</taxon>
        <taxon>Acidithiobacillales</taxon>
        <taxon>Acidithiobacillaceae</taxon>
        <taxon>Acidithiobacillus</taxon>
    </lineage>
</organism>
<name>A0A059ZY50_ACICK</name>